<proteinExistence type="predicted"/>
<comment type="caution">
    <text evidence="1">The sequence shown here is derived from an EMBL/GenBank/DDBJ whole genome shotgun (WGS) entry which is preliminary data.</text>
</comment>
<sequence>MTDTDFVSIYPDPDDASFNEARDLLEGVTVESLRNIRKTLLPEPSRPQLIDPRGKRPFITVVSHEPDAFAAESEKYLGAPQALVLRYMSPTLQVAFRGLMQLTDADRARGLTIAPCSGHYVNKDAPGCVADEIWKLVYEALAEIAG</sequence>
<protein>
    <submittedName>
        <fullName evidence="1">Uncharacterized protein</fullName>
    </submittedName>
</protein>
<gene>
    <name evidence="1" type="ORF">PRZ48_007184</name>
</gene>
<organism evidence="1 2">
    <name type="scientific">Zasmidium cellare</name>
    <name type="common">Wine cellar mold</name>
    <name type="synonym">Racodium cellare</name>
    <dbReference type="NCBI Taxonomy" id="395010"/>
    <lineage>
        <taxon>Eukaryota</taxon>
        <taxon>Fungi</taxon>
        <taxon>Dikarya</taxon>
        <taxon>Ascomycota</taxon>
        <taxon>Pezizomycotina</taxon>
        <taxon>Dothideomycetes</taxon>
        <taxon>Dothideomycetidae</taxon>
        <taxon>Mycosphaerellales</taxon>
        <taxon>Mycosphaerellaceae</taxon>
        <taxon>Zasmidium</taxon>
    </lineage>
</organism>
<evidence type="ECO:0000313" key="1">
    <source>
        <dbReference type="EMBL" id="KAK4501376.1"/>
    </source>
</evidence>
<reference evidence="1 2" key="1">
    <citation type="journal article" date="2023" name="G3 (Bethesda)">
        <title>A chromosome-level genome assembly of Zasmidium syzygii isolated from banana leaves.</title>
        <authorList>
            <person name="van Westerhoven A.C."/>
            <person name="Mehrabi R."/>
            <person name="Talebi R."/>
            <person name="Steentjes M.B.F."/>
            <person name="Corcolon B."/>
            <person name="Chong P.A."/>
            <person name="Kema G.H.J."/>
            <person name="Seidl M.F."/>
        </authorList>
    </citation>
    <scope>NUCLEOTIDE SEQUENCE [LARGE SCALE GENOMIC DNA]</scope>
    <source>
        <strain evidence="1 2">P124</strain>
    </source>
</reference>
<name>A0ABR0EIM3_ZASCE</name>
<keyword evidence="2" id="KW-1185">Reference proteome</keyword>
<accession>A0ABR0EIM3</accession>
<dbReference type="Proteomes" id="UP001305779">
    <property type="component" value="Unassembled WGS sequence"/>
</dbReference>
<evidence type="ECO:0000313" key="2">
    <source>
        <dbReference type="Proteomes" id="UP001305779"/>
    </source>
</evidence>
<dbReference type="EMBL" id="JAXOVC010000005">
    <property type="protein sequence ID" value="KAK4501376.1"/>
    <property type="molecule type" value="Genomic_DNA"/>
</dbReference>